<gene>
    <name evidence="2" type="ORF">Phou_011900</name>
</gene>
<name>A0A6V8K0C9_9ACTN</name>
<dbReference type="Proteomes" id="UP000482800">
    <property type="component" value="Unassembled WGS sequence"/>
</dbReference>
<dbReference type="EMBL" id="BLPF01000001">
    <property type="protein sequence ID" value="GFJ77010.1"/>
    <property type="molecule type" value="Genomic_DNA"/>
</dbReference>
<reference evidence="2 3" key="2">
    <citation type="submission" date="2020-03" db="EMBL/GenBank/DDBJ databases">
        <authorList>
            <person name="Ichikawa N."/>
            <person name="Kimura A."/>
            <person name="Kitahashi Y."/>
            <person name="Uohara A."/>
        </authorList>
    </citation>
    <scope>NUCLEOTIDE SEQUENCE [LARGE SCALE GENOMIC DNA]</scope>
    <source>
        <strain evidence="2 3">NBRC 108639</strain>
    </source>
</reference>
<keyword evidence="3" id="KW-1185">Reference proteome</keyword>
<dbReference type="Pfam" id="PF02190">
    <property type="entry name" value="LON_substr_bdg"/>
    <property type="match status" value="1"/>
</dbReference>
<dbReference type="Gene3D" id="2.30.130.40">
    <property type="entry name" value="LON domain-like"/>
    <property type="match status" value="1"/>
</dbReference>
<dbReference type="PANTHER" id="PTHR46732:SF8">
    <property type="entry name" value="ATP-DEPENDENT PROTEASE LA (LON) DOMAIN PROTEIN"/>
    <property type="match status" value="1"/>
</dbReference>
<dbReference type="InterPro" id="IPR046336">
    <property type="entry name" value="Lon_prtase_N_sf"/>
</dbReference>
<feature type="domain" description="Lon N-terminal" evidence="1">
    <location>
        <begin position="2"/>
        <end position="218"/>
    </location>
</feature>
<dbReference type="SUPFAM" id="SSF88697">
    <property type="entry name" value="PUA domain-like"/>
    <property type="match status" value="1"/>
</dbReference>
<dbReference type="AlphaFoldDB" id="A0A6V8K0C9"/>
<organism evidence="2 3">
    <name type="scientific">Phytohabitans houttuyneae</name>
    <dbReference type="NCBI Taxonomy" id="1076126"/>
    <lineage>
        <taxon>Bacteria</taxon>
        <taxon>Bacillati</taxon>
        <taxon>Actinomycetota</taxon>
        <taxon>Actinomycetes</taxon>
        <taxon>Micromonosporales</taxon>
        <taxon>Micromonosporaceae</taxon>
    </lineage>
</organism>
<evidence type="ECO:0000313" key="3">
    <source>
        <dbReference type="Proteomes" id="UP000482800"/>
    </source>
</evidence>
<dbReference type="PANTHER" id="PTHR46732">
    <property type="entry name" value="ATP-DEPENDENT PROTEASE LA (LON) DOMAIN PROTEIN"/>
    <property type="match status" value="1"/>
</dbReference>
<dbReference type="InterPro" id="IPR015947">
    <property type="entry name" value="PUA-like_sf"/>
</dbReference>
<evidence type="ECO:0000259" key="1">
    <source>
        <dbReference type="PROSITE" id="PS51787"/>
    </source>
</evidence>
<dbReference type="InterPro" id="IPR003111">
    <property type="entry name" value="Lon_prtase_N"/>
</dbReference>
<dbReference type="SMART" id="SM00464">
    <property type="entry name" value="LON"/>
    <property type="match status" value="1"/>
</dbReference>
<evidence type="ECO:0000313" key="2">
    <source>
        <dbReference type="EMBL" id="GFJ77010.1"/>
    </source>
</evidence>
<protein>
    <recommendedName>
        <fullName evidence="1">Lon N-terminal domain-containing protein</fullName>
    </recommendedName>
</protein>
<accession>A0A6V8K0C9</accession>
<proteinExistence type="predicted"/>
<dbReference type="Gene3D" id="1.20.58.1480">
    <property type="match status" value="1"/>
</dbReference>
<reference evidence="2 3" key="1">
    <citation type="submission" date="2020-03" db="EMBL/GenBank/DDBJ databases">
        <title>Whole genome shotgun sequence of Phytohabitans houttuyneae NBRC 108639.</title>
        <authorList>
            <person name="Komaki H."/>
            <person name="Tamura T."/>
        </authorList>
    </citation>
    <scope>NUCLEOTIDE SEQUENCE [LARGE SCALE GENOMIC DNA]</scope>
    <source>
        <strain evidence="2 3">NBRC 108639</strain>
    </source>
</reference>
<dbReference type="PROSITE" id="PS51787">
    <property type="entry name" value="LON_N"/>
    <property type="match status" value="1"/>
</dbReference>
<comment type="caution">
    <text evidence="2">The sequence shown here is derived from an EMBL/GenBank/DDBJ whole genome shotgun (WGS) entry which is preliminary data.</text>
</comment>
<sequence length="241" mass="26478">MSPRLPVFPLGTVLFPGLVLPLHIFEDRYRQLVRHLVALPDGTPREFGVVAIRRGWEAPLSTAPGASAPVADVSLHEVGCTAELRQVTELPDGRYDIVTVGRRRFRLTDVDADSRPYLTGEVEWLPEPGGQEDLADLLAPRVLSVFRRYLRLMRAEGDTDDTADLAEVTEQLPEDPTVLSHLVAATAALTVEDRQRLLAADDTAARLRAELRLLHREAALLGRVRAVPVPLAELAVPISAN</sequence>
<dbReference type="RefSeq" id="WP_173054213.1">
    <property type="nucleotide sequence ID" value="NZ_BAABGO010000005.1"/>
</dbReference>